<gene>
    <name evidence="1" type="ORF">A4H97_01540</name>
</gene>
<proteinExistence type="predicted"/>
<dbReference type="OrthoDB" id="680938at2"/>
<dbReference type="AlphaFoldDB" id="A0A1V9EWQ5"/>
<dbReference type="EMBL" id="LVXG01000012">
    <property type="protein sequence ID" value="OQP50550.1"/>
    <property type="molecule type" value="Genomic_DNA"/>
</dbReference>
<comment type="caution">
    <text evidence="1">The sequence shown here is derived from an EMBL/GenBank/DDBJ whole genome shotgun (WGS) entry which is preliminary data.</text>
</comment>
<name>A0A1V9EWQ5_9BACT</name>
<dbReference type="RefSeq" id="WP_081198883.1">
    <property type="nucleotide sequence ID" value="NZ_FOCZ01000001.1"/>
</dbReference>
<evidence type="ECO:0000313" key="1">
    <source>
        <dbReference type="EMBL" id="OQP50550.1"/>
    </source>
</evidence>
<sequence length="115" mass="13101">MSKSISQPVPLLATEDETWEAAEFIMKSISNGSVRDSLHIIRHNGYYLKKIIRSIKINERFQSNDAHSPCPCTIVPEILLRGKWLQRTGFQPGNMVWVLPFADLLIVIPQEGLKK</sequence>
<protein>
    <recommendedName>
        <fullName evidence="3">Toxin SymE-like domain-containing protein</fullName>
    </recommendedName>
</protein>
<evidence type="ECO:0008006" key="3">
    <source>
        <dbReference type="Google" id="ProtNLM"/>
    </source>
</evidence>
<evidence type="ECO:0000313" key="2">
    <source>
        <dbReference type="Proteomes" id="UP000192610"/>
    </source>
</evidence>
<organism evidence="1 2">
    <name type="scientific">Niastella yeongjuensis</name>
    <dbReference type="NCBI Taxonomy" id="354355"/>
    <lineage>
        <taxon>Bacteria</taxon>
        <taxon>Pseudomonadati</taxon>
        <taxon>Bacteroidota</taxon>
        <taxon>Chitinophagia</taxon>
        <taxon>Chitinophagales</taxon>
        <taxon>Chitinophagaceae</taxon>
        <taxon>Niastella</taxon>
    </lineage>
</organism>
<dbReference type="Proteomes" id="UP000192610">
    <property type="component" value="Unassembled WGS sequence"/>
</dbReference>
<accession>A0A1V9EWQ5</accession>
<reference evidence="2" key="1">
    <citation type="submission" date="2016-04" db="EMBL/GenBank/DDBJ databases">
        <authorList>
            <person name="Chen L."/>
            <person name="Zhuang W."/>
            <person name="Wang G."/>
        </authorList>
    </citation>
    <scope>NUCLEOTIDE SEQUENCE [LARGE SCALE GENOMIC DNA]</scope>
    <source>
        <strain evidence="2">17621</strain>
    </source>
</reference>
<keyword evidence="2" id="KW-1185">Reference proteome</keyword>